<accession>A0A562LF60</accession>
<evidence type="ECO:0008006" key="4">
    <source>
        <dbReference type="Google" id="ProtNLM"/>
    </source>
</evidence>
<dbReference type="EMBL" id="VLKN01000001">
    <property type="protein sequence ID" value="TWI06251.1"/>
    <property type="molecule type" value="Genomic_DNA"/>
</dbReference>
<organism evidence="2 3">
    <name type="scientific">Luteimonas cucumeris</name>
    <dbReference type="NCBI Taxonomy" id="985012"/>
    <lineage>
        <taxon>Bacteria</taxon>
        <taxon>Pseudomonadati</taxon>
        <taxon>Pseudomonadota</taxon>
        <taxon>Gammaproteobacteria</taxon>
        <taxon>Lysobacterales</taxon>
        <taxon>Lysobacteraceae</taxon>
        <taxon>Luteimonas</taxon>
    </lineage>
</organism>
<evidence type="ECO:0000313" key="2">
    <source>
        <dbReference type="EMBL" id="TWI06251.1"/>
    </source>
</evidence>
<sequence length="205" mass="22322">MDRHLKAGWVVAGCLGLFAATGMAAERVKIANEGGIRDQWMLADGIKLAAPGYPAAFAERGDNVCVAMGYAINPDGTTSDFGLLKAWNSATGEDEPVEGFWDAFSQASAGALSEWKFKPRPEVAEPETVYTVATMNFMGKQATDPAGLRSHCNISDLASFVQKQKWDKTQDGSLEKSELQNYLRRQQSRRTMVENPRGSLSPASR</sequence>
<dbReference type="Gene3D" id="3.30.1150.10">
    <property type="match status" value="1"/>
</dbReference>
<proteinExistence type="predicted"/>
<feature type="region of interest" description="Disordered" evidence="1">
    <location>
        <begin position="169"/>
        <end position="205"/>
    </location>
</feature>
<comment type="caution">
    <text evidence="2">The sequence shown here is derived from an EMBL/GenBank/DDBJ whole genome shotgun (WGS) entry which is preliminary data.</text>
</comment>
<dbReference type="RefSeq" id="WP_144898041.1">
    <property type="nucleotide sequence ID" value="NZ_VLKN01000001.1"/>
</dbReference>
<dbReference type="Proteomes" id="UP000315167">
    <property type="component" value="Unassembled WGS sequence"/>
</dbReference>
<evidence type="ECO:0000256" key="1">
    <source>
        <dbReference type="SAM" id="MobiDB-lite"/>
    </source>
</evidence>
<evidence type="ECO:0000313" key="3">
    <source>
        <dbReference type="Proteomes" id="UP000315167"/>
    </source>
</evidence>
<dbReference type="AlphaFoldDB" id="A0A562LF60"/>
<gene>
    <name evidence="2" type="ORF">IP90_00516</name>
</gene>
<name>A0A562LF60_9GAMM</name>
<protein>
    <recommendedName>
        <fullName evidence="4">TonB-like protein</fullName>
    </recommendedName>
</protein>
<feature type="compositionally biased region" description="Basic and acidic residues" evidence="1">
    <location>
        <begin position="169"/>
        <end position="178"/>
    </location>
</feature>
<dbReference type="OrthoDB" id="5976887at2"/>
<reference evidence="2 3" key="1">
    <citation type="journal article" date="2015" name="Stand. Genomic Sci.">
        <title>Genomic Encyclopedia of Bacterial and Archaeal Type Strains, Phase III: the genomes of soil and plant-associated and newly described type strains.</title>
        <authorList>
            <person name="Whitman W.B."/>
            <person name="Woyke T."/>
            <person name="Klenk H.P."/>
            <person name="Zhou Y."/>
            <person name="Lilburn T.G."/>
            <person name="Beck B.J."/>
            <person name="De Vos P."/>
            <person name="Vandamme P."/>
            <person name="Eisen J.A."/>
            <person name="Garrity G."/>
            <person name="Hugenholtz P."/>
            <person name="Kyrpides N.C."/>
        </authorList>
    </citation>
    <scope>NUCLEOTIDE SEQUENCE [LARGE SCALE GENOMIC DNA]</scope>
    <source>
        <strain evidence="2 3">CGMCC 1.10821</strain>
    </source>
</reference>
<keyword evidence="3" id="KW-1185">Reference proteome</keyword>